<evidence type="ECO:0000313" key="13">
    <source>
        <dbReference type="Proteomes" id="UP000656804"/>
    </source>
</evidence>
<feature type="transmembrane region" description="Helical" evidence="10">
    <location>
        <begin position="135"/>
        <end position="154"/>
    </location>
</feature>
<dbReference type="PANTHER" id="PTHR28259:SF1">
    <property type="entry name" value="FLUORIDE EXPORT PROTEIN 1-RELATED"/>
    <property type="match status" value="1"/>
</dbReference>
<evidence type="ECO:0000256" key="3">
    <source>
        <dbReference type="ARBA" id="ARBA00022692"/>
    </source>
</evidence>
<dbReference type="GO" id="GO:0005886">
    <property type="term" value="C:plasma membrane"/>
    <property type="evidence" value="ECO:0007669"/>
    <property type="project" value="UniProtKB-SubCell"/>
</dbReference>
<sequence>MSSKPRPQGGWQSEPTDPDTADVAWDDSSPGVVRREQAQILVAISLGGAVGACARYGAGLLWPTPTGHFPWTTFWINVVGCGLMGVLMVLVSERFTTHHLVRPFLGTGVLGGFTTFSSATVDLQRLLTPQTSGTALLYAAGTVLAAVAAVWVGVTLTRFAVFDRTEAAS</sequence>
<comment type="subcellular location">
    <subcellularLocation>
        <location evidence="1 10">Cell membrane</location>
        <topology evidence="1 10">Multi-pass membrane protein</topology>
    </subcellularLocation>
</comment>
<dbReference type="Proteomes" id="UP000656804">
    <property type="component" value="Unassembled WGS sequence"/>
</dbReference>
<keyword evidence="10" id="KW-0479">Metal-binding</keyword>
<reference evidence="12" key="1">
    <citation type="submission" date="2020-11" db="EMBL/GenBank/DDBJ databases">
        <title>Nocardioides sp. CBS4Y-1, whole genome shotgun sequence.</title>
        <authorList>
            <person name="Tuo L."/>
        </authorList>
    </citation>
    <scope>NUCLEOTIDE SEQUENCE</scope>
    <source>
        <strain evidence="12">CBS4Y-1</strain>
    </source>
</reference>
<evidence type="ECO:0000313" key="12">
    <source>
        <dbReference type="EMBL" id="MBF4161612.1"/>
    </source>
</evidence>
<dbReference type="HAMAP" id="MF_00454">
    <property type="entry name" value="FluC"/>
    <property type="match status" value="1"/>
</dbReference>
<comment type="caution">
    <text evidence="12">The sequence shown here is derived from an EMBL/GenBank/DDBJ whole genome shotgun (WGS) entry which is preliminary data.</text>
</comment>
<comment type="activity regulation">
    <text evidence="10">Na(+) is not transported, but it plays an essential structural role and its presence is essential for fluoride channel function.</text>
</comment>
<evidence type="ECO:0000256" key="1">
    <source>
        <dbReference type="ARBA" id="ARBA00004651"/>
    </source>
</evidence>
<keyword evidence="10" id="KW-0406">Ion transport</keyword>
<feature type="binding site" evidence="10">
    <location>
        <position position="111"/>
    </location>
    <ligand>
        <name>Na(+)</name>
        <dbReference type="ChEBI" id="CHEBI:29101"/>
        <note>structural</note>
    </ligand>
</feature>
<evidence type="ECO:0000256" key="4">
    <source>
        <dbReference type="ARBA" id="ARBA00022989"/>
    </source>
</evidence>
<proteinExistence type="inferred from homology"/>
<feature type="compositionally biased region" description="Polar residues" evidence="11">
    <location>
        <begin position="1"/>
        <end position="15"/>
    </location>
</feature>
<keyword evidence="6 10" id="KW-0407">Ion channel</keyword>
<evidence type="ECO:0000256" key="10">
    <source>
        <dbReference type="HAMAP-Rule" id="MF_00454"/>
    </source>
</evidence>
<dbReference type="AlphaFoldDB" id="A0A930V0R0"/>
<protein>
    <recommendedName>
        <fullName evidence="10">Fluoride-specific ion channel FluC</fullName>
    </recommendedName>
</protein>
<comment type="catalytic activity">
    <reaction evidence="8">
        <text>fluoride(in) = fluoride(out)</text>
        <dbReference type="Rhea" id="RHEA:76159"/>
        <dbReference type="ChEBI" id="CHEBI:17051"/>
    </reaction>
    <physiologicalReaction direction="left-to-right" evidence="8">
        <dbReference type="Rhea" id="RHEA:76160"/>
    </physiologicalReaction>
</comment>
<dbReference type="GO" id="GO:0140114">
    <property type="term" value="P:cellular detoxification of fluoride"/>
    <property type="evidence" value="ECO:0007669"/>
    <property type="project" value="UniProtKB-UniRule"/>
</dbReference>
<evidence type="ECO:0000256" key="5">
    <source>
        <dbReference type="ARBA" id="ARBA00023136"/>
    </source>
</evidence>
<feature type="transmembrane region" description="Helical" evidence="10">
    <location>
        <begin position="40"/>
        <end position="62"/>
    </location>
</feature>
<comment type="function">
    <text evidence="9 10">Fluoride-specific ion channel. Important for reducing fluoride concentration in the cell, thus reducing its toxicity.</text>
</comment>
<name>A0A930V0R0_9ACTN</name>
<accession>A0A930V0R0</accession>
<keyword evidence="10" id="KW-0813">Transport</keyword>
<keyword evidence="10" id="KW-0915">Sodium</keyword>
<keyword evidence="13" id="KW-1185">Reference proteome</keyword>
<dbReference type="GO" id="GO:0046872">
    <property type="term" value="F:metal ion binding"/>
    <property type="evidence" value="ECO:0007669"/>
    <property type="project" value="UniProtKB-KW"/>
</dbReference>
<evidence type="ECO:0000256" key="9">
    <source>
        <dbReference type="ARBA" id="ARBA00049940"/>
    </source>
</evidence>
<keyword evidence="5 10" id="KW-0472">Membrane</keyword>
<evidence type="ECO:0000256" key="6">
    <source>
        <dbReference type="ARBA" id="ARBA00023303"/>
    </source>
</evidence>
<dbReference type="RefSeq" id="WP_194502887.1">
    <property type="nucleotide sequence ID" value="NZ_JADIVZ010000003.1"/>
</dbReference>
<evidence type="ECO:0000256" key="11">
    <source>
        <dbReference type="SAM" id="MobiDB-lite"/>
    </source>
</evidence>
<organism evidence="12 13">
    <name type="scientific">Nocardioides acrostichi</name>
    <dbReference type="NCBI Taxonomy" id="2784339"/>
    <lineage>
        <taxon>Bacteria</taxon>
        <taxon>Bacillati</taxon>
        <taxon>Actinomycetota</taxon>
        <taxon>Actinomycetes</taxon>
        <taxon>Propionibacteriales</taxon>
        <taxon>Nocardioidaceae</taxon>
        <taxon>Nocardioides</taxon>
    </lineage>
</organism>
<dbReference type="Pfam" id="PF02537">
    <property type="entry name" value="CRCB"/>
    <property type="match status" value="1"/>
</dbReference>
<feature type="region of interest" description="Disordered" evidence="11">
    <location>
        <begin position="1"/>
        <end position="28"/>
    </location>
</feature>
<dbReference type="GO" id="GO:0062054">
    <property type="term" value="F:fluoride channel activity"/>
    <property type="evidence" value="ECO:0007669"/>
    <property type="project" value="UniProtKB-UniRule"/>
</dbReference>
<comment type="similarity">
    <text evidence="7 10">Belongs to the fluoride channel Fluc/FEX (TC 1.A.43) family.</text>
</comment>
<dbReference type="PANTHER" id="PTHR28259">
    <property type="entry name" value="FLUORIDE EXPORT PROTEIN 1-RELATED"/>
    <property type="match status" value="1"/>
</dbReference>
<feature type="transmembrane region" description="Helical" evidence="10">
    <location>
        <begin position="74"/>
        <end position="92"/>
    </location>
</feature>
<feature type="binding site" evidence="10">
    <location>
        <position position="114"/>
    </location>
    <ligand>
        <name>Na(+)</name>
        <dbReference type="ChEBI" id="CHEBI:29101"/>
        <note>structural</note>
    </ligand>
</feature>
<keyword evidence="2 10" id="KW-1003">Cell membrane</keyword>
<evidence type="ECO:0000256" key="2">
    <source>
        <dbReference type="ARBA" id="ARBA00022475"/>
    </source>
</evidence>
<keyword evidence="3 10" id="KW-0812">Transmembrane</keyword>
<dbReference type="InterPro" id="IPR003691">
    <property type="entry name" value="FluC"/>
</dbReference>
<keyword evidence="4 10" id="KW-1133">Transmembrane helix</keyword>
<gene>
    <name evidence="10" type="primary">fluC</name>
    <name evidence="10" type="synonym">crcB</name>
    <name evidence="12" type="ORF">ISG29_07905</name>
</gene>
<evidence type="ECO:0000256" key="8">
    <source>
        <dbReference type="ARBA" id="ARBA00035585"/>
    </source>
</evidence>
<evidence type="ECO:0000256" key="7">
    <source>
        <dbReference type="ARBA" id="ARBA00035120"/>
    </source>
</evidence>
<dbReference type="EMBL" id="JADIVZ010000003">
    <property type="protein sequence ID" value="MBF4161612.1"/>
    <property type="molecule type" value="Genomic_DNA"/>
</dbReference>
<feature type="transmembrane region" description="Helical" evidence="10">
    <location>
        <begin position="104"/>
        <end position="123"/>
    </location>
</feature>